<dbReference type="Pfam" id="PF00817">
    <property type="entry name" value="IMS"/>
    <property type="match status" value="1"/>
</dbReference>
<reference evidence="4 5" key="2">
    <citation type="journal article" date="2013" name="PLoS ONE">
        <title>INDIGO - INtegrated Data Warehouse of MIcrobial GenOmes with Examples from the Red Sea Extremophiles.</title>
        <authorList>
            <person name="Alam I."/>
            <person name="Antunes A."/>
            <person name="Kamau A.A."/>
            <person name="Ba Alawi W."/>
            <person name="Kalkatawi M."/>
            <person name="Stingl U."/>
            <person name="Bajic V.B."/>
        </authorList>
    </citation>
    <scope>NUCLEOTIDE SEQUENCE [LARGE SCALE GENOMIC DNA]</scope>
    <source>
        <strain evidence="4 5">E1L3A</strain>
    </source>
</reference>
<dbReference type="PANTHER" id="PTHR35369:SF2">
    <property type="entry name" value="BLR3025 PROTEIN"/>
    <property type="match status" value="1"/>
</dbReference>
<dbReference type="GO" id="GO:0016740">
    <property type="term" value="F:transferase activity"/>
    <property type="evidence" value="ECO:0007669"/>
    <property type="project" value="UniProtKB-KW"/>
</dbReference>
<dbReference type="PANTHER" id="PTHR35369">
    <property type="entry name" value="BLR3025 PROTEIN-RELATED"/>
    <property type="match status" value="1"/>
</dbReference>
<dbReference type="RefSeq" id="WP_006912741.1">
    <property type="nucleotide sequence ID" value="NZ_AFNV02000023.1"/>
</dbReference>
<dbReference type="STRING" id="1033802.SSPSH_002998"/>
<sequence>MWLALRFPHWALDSRAAGADRQPSTSPALVVAEQRGKRHVVAAGTPTLEQGVRRGMLLADARMRAPDAQVLARHIAGERAALERLGGWAWHYSSQVHIARSGETIAGETVECARVVFEIGASLRLFGGRQRLLARIRADLDRMGCRYTLGVGDSPHAALAFARAPSPEHRKQGLAGLPLACLNLDAQTTLSLKASGLRLTGELLALPPATLARRYGKHTLDDLERLRGRRPHGLDFYMLPQRYGTRHELTGAVETTQGLVFVLRRVFAELAAFLQGADATIQTLQLKLFHDDLPPTRLMLRLAAPSRDATHLERVANERLARVTLAAPVLEIAVASDRLRRFEHDQTPLWRDADNAGIEQWPAVLDRLRARLGHDAVGWLHNVDDHRPEQSSTRCDRPAATTNAHTNAPRPMWLLDVPERAPADLTLITGPERIETGWWQHSIRRDYFRARDRQGRLLWVYRDLAHAQSGDTPVYYMHGLFG</sequence>
<evidence type="ECO:0000313" key="4">
    <source>
        <dbReference type="EMBL" id="ERJ18083.1"/>
    </source>
</evidence>
<dbReference type="EMBL" id="AFNV02000023">
    <property type="protein sequence ID" value="ERJ18083.1"/>
    <property type="molecule type" value="Genomic_DNA"/>
</dbReference>
<feature type="compositionally biased region" description="Basic and acidic residues" evidence="2">
    <location>
        <begin position="384"/>
        <end position="397"/>
    </location>
</feature>
<dbReference type="InterPro" id="IPR050356">
    <property type="entry name" value="SulA_CellDiv_inhibitor"/>
</dbReference>
<dbReference type="SUPFAM" id="SSF56672">
    <property type="entry name" value="DNA/RNA polymerases"/>
    <property type="match status" value="1"/>
</dbReference>
<dbReference type="eggNOG" id="COG0389">
    <property type="taxonomic scope" value="Bacteria"/>
</dbReference>
<reference evidence="4 5" key="1">
    <citation type="journal article" date="2011" name="J. Bacteriol.">
        <title>Genome sequence of Salinisphaera shabanensis, a gammaproteobacterium from the harsh, variable environment of the brine-seawater interface of the Shaban Deep in the Red Sea.</title>
        <authorList>
            <person name="Antunes A."/>
            <person name="Alam I."/>
            <person name="Bajic V.B."/>
            <person name="Stingl U."/>
        </authorList>
    </citation>
    <scope>NUCLEOTIDE SEQUENCE [LARGE SCALE GENOMIC DNA]</scope>
    <source>
        <strain evidence="4 5">E1L3A</strain>
    </source>
</reference>
<organism evidence="4 5">
    <name type="scientific">Salinisphaera shabanensis E1L3A</name>
    <dbReference type="NCBI Taxonomy" id="1033802"/>
    <lineage>
        <taxon>Bacteria</taxon>
        <taxon>Pseudomonadati</taxon>
        <taxon>Pseudomonadota</taxon>
        <taxon>Gammaproteobacteria</taxon>
        <taxon>Salinisphaerales</taxon>
        <taxon>Salinisphaeraceae</taxon>
        <taxon>Salinisphaera</taxon>
    </lineage>
</organism>
<keyword evidence="5" id="KW-1185">Reference proteome</keyword>
<dbReference type="InterPro" id="IPR043502">
    <property type="entry name" value="DNA/RNA_pol_sf"/>
</dbReference>
<dbReference type="AlphaFoldDB" id="U2FUT1"/>
<comment type="caution">
    <text evidence="4">The sequence shown here is derived from an EMBL/GenBank/DDBJ whole genome shotgun (WGS) entry which is preliminary data.</text>
</comment>
<protein>
    <submittedName>
        <fullName evidence="4">DNA repair nucleotidyltransferase-DNA polymerase protein</fullName>
    </submittedName>
</protein>
<accession>U2FUT1</accession>
<feature type="region of interest" description="Disordered" evidence="2">
    <location>
        <begin position="384"/>
        <end position="406"/>
    </location>
</feature>
<evidence type="ECO:0000256" key="1">
    <source>
        <dbReference type="ARBA" id="ARBA00022763"/>
    </source>
</evidence>
<gene>
    <name evidence="4" type="ORF">SSPSH_002998</name>
</gene>
<keyword evidence="1" id="KW-0227">DNA damage</keyword>
<proteinExistence type="predicted"/>
<name>U2FUT1_9GAMM</name>
<dbReference type="InterPro" id="IPR001126">
    <property type="entry name" value="UmuC"/>
</dbReference>
<dbReference type="CDD" id="cd03468">
    <property type="entry name" value="PolY_like"/>
    <property type="match status" value="1"/>
</dbReference>
<evidence type="ECO:0000313" key="5">
    <source>
        <dbReference type="Proteomes" id="UP000006242"/>
    </source>
</evidence>
<dbReference type="GO" id="GO:0006281">
    <property type="term" value="P:DNA repair"/>
    <property type="evidence" value="ECO:0007669"/>
    <property type="project" value="InterPro"/>
</dbReference>
<evidence type="ECO:0000256" key="2">
    <source>
        <dbReference type="SAM" id="MobiDB-lite"/>
    </source>
</evidence>
<evidence type="ECO:0000259" key="3">
    <source>
        <dbReference type="Pfam" id="PF00817"/>
    </source>
</evidence>
<dbReference type="Proteomes" id="UP000006242">
    <property type="component" value="Unassembled WGS sequence"/>
</dbReference>
<feature type="domain" description="UmuC" evidence="3">
    <location>
        <begin position="28"/>
        <end position="158"/>
    </location>
</feature>
<dbReference type="OrthoDB" id="5298951at2"/>